<dbReference type="EMBL" id="GG692398">
    <property type="protein sequence ID" value="EER33120.1"/>
    <property type="molecule type" value="Genomic_DNA"/>
</dbReference>
<accession>C5MBV3</accession>
<dbReference type="GO" id="GO:0015078">
    <property type="term" value="F:proton transmembrane transporter activity"/>
    <property type="evidence" value="ECO:0007669"/>
    <property type="project" value="InterPro"/>
</dbReference>
<evidence type="ECO:0000256" key="6">
    <source>
        <dbReference type="ARBA" id="ARBA00023065"/>
    </source>
</evidence>
<evidence type="ECO:0000256" key="8">
    <source>
        <dbReference type="ARBA" id="ARBA00023136"/>
    </source>
</evidence>
<evidence type="ECO:0000313" key="11">
    <source>
        <dbReference type="Proteomes" id="UP000002037"/>
    </source>
</evidence>
<keyword evidence="7" id="KW-0496">Mitochondrion</keyword>
<dbReference type="InterPro" id="IPR006808">
    <property type="entry name" value="ATP_synth_F0_gsu_mt"/>
</dbReference>
<dbReference type="OrthoDB" id="437at2759"/>
<dbReference type="GO" id="GO:0045259">
    <property type="term" value="C:proton-transporting ATP synthase complex"/>
    <property type="evidence" value="ECO:0007669"/>
    <property type="project" value="UniProtKB-KW"/>
</dbReference>
<evidence type="ECO:0000313" key="10">
    <source>
        <dbReference type="EMBL" id="EER33120.1"/>
    </source>
</evidence>
<dbReference type="Pfam" id="PF04718">
    <property type="entry name" value="ATP-synt_G"/>
    <property type="match status" value="1"/>
</dbReference>
<evidence type="ECO:0000256" key="3">
    <source>
        <dbReference type="ARBA" id="ARBA00022448"/>
    </source>
</evidence>
<sequence length="157" mass="17658">MNEKKENQEGKKKKWEGKLDKSRIAFFSQLVQLPYTLHYTYSIVMSAVVNSIVTKITGLTNCATYWAKVGGELAKQVYKAEGLKPPTAKEFETVYQQALKFIKTPAEQQKLLEQAKNIKPTKETAYKAGIYGIQLLAFFSVGEVIGRRSLTPINPGH</sequence>
<gene>
    <name evidence="10" type="ORF">CTRG_03545</name>
</gene>
<evidence type="ECO:0000256" key="1">
    <source>
        <dbReference type="ARBA" id="ARBA00004325"/>
    </source>
</evidence>
<dbReference type="GeneID" id="8297400"/>
<dbReference type="HOGENOM" id="CLU_1677641_0_0_1"/>
<keyword evidence="6" id="KW-0406">Ion transport</keyword>
<keyword evidence="4" id="KW-0138">CF(0)</keyword>
<evidence type="ECO:0000256" key="2">
    <source>
        <dbReference type="ARBA" id="ARBA00005699"/>
    </source>
</evidence>
<organism evidence="10 11">
    <name type="scientific">Candida tropicalis (strain ATCC MYA-3404 / T1)</name>
    <name type="common">Yeast</name>
    <dbReference type="NCBI Taxonomy" id="294747"/>
    <lineage>
        <taxon>Eukaryota</taxon>
        <taxon>Fungi</taxon>
        <taxon>Dikarya</taxon>
        <taxon>Ascomycota</taxon>
        <taxon>Saccharomycotina</taxon>
        <taxon>Pichiomycetes</taxon>
        <taxon>Debaryomycetaceae</taxon>
        <taxon>Candida/Lodderomyces clade</taxon>
        <taxon>Candida</taxon>
    </lineage>
</organism>
<name>C5MBV3_CANTT</name>
<evidence type="ECO:0000256" key="5">
    <source>
        <dbReference type="ARBA" id="ARBA00022781"/>
    </source>
</evidence>
<keyword evidence="5" id="KW-0375">Hydrogen ion transport</keyword>
<dbReference type="GO" id="GO:0015986">
    <property type="term" value="P:proton motive force-driven ATP synthesis"/>
    <property type="evidence" value="ECO:0007669"/>
    <property type="project" value="InterPro"/>
</dbReference>
<protein>
    <submittedName>
        <fullName evidence="10">Uncharacterized protein</fullName>
    </submittedName>
</protein>
<dbReference type="VEuPathDB" id="FungiDB:CTRG_03545"/>
<keyword evidence="9" id="KW-0066">ATP synthesis</keyword>
<dbReference type="KEGG" id="ctp:CTRG_03545"/>
<comment type="subcellular location">
    <subcellularLocation>
        <location evidence="1">Mitochondrion membrane</location>
    </subcellularLocation>
</comment>
<evidence type="ECO:0000256" key="7">
    <source>
        <dbReference type="ARBA" id="ARBA00023128"/>
    </source>
</evidence>
<dbReference type="AlphaFoldDB" id="C5MBV3"/>
<comment type="similarity">
    <text evidence="2">Belongs to the ATPase g subunit family.</text>
</comment>
<dbReference type="RefSeq" id="XP_002549248.1">
    <property type="nucleotide sequence ID" value="XM_002549202.1"/>
</dbReference>
<proteinExistence type="inferred from homology"/>
<keyword evidence="3" id="KW-0813">Transport</keyword>
<dbReference type="eggNOG" id="KOG4103">
    <property type="taxonomic scope" value="Eukaryota"/>
</dbReference>
<keyword evidence="8" id="KW-0472">Membrane</keyword>
<reference evidence="10 11" key="1">
    <citation type="journal article" date="2009" name="Nature">
        <title>Evolution of pathogenicity and sexual reproduction in eight Candida genomes.</title>
        <authorList>
            <person name="Butler G."/>
            <person name="Rasmussen M.D."/>
            <person name="Lin M.F."/>
            <person name="Santos M.A."/>
            <person name="Sakthikumar S."/>
            <person name="Munro C.A."/>
            <person name="Rheinbay E."/>
            <person name="Grabherr M."/>
            <person name="Forche A."/>
            <person name="Reedy J.L."/>
            <person name="Agrafioti I."/>
            <person name="Arnaud M.B."/>
            <person name="Bates S."/>
            <person name="Brown A.J."/>
            <person name="Brunke S."/>
            <person name="Costanzo M.C."/>
            <person name="Fitzpatrick D.A."/>
            <person name="de Groot P.W."/>
            <person name="Harris D."/>
            <person name="Hoyer L.L."/>
            <person name="Hube B."/>
            <person name="Klis F.M."/>
            <person name="Kodira C."/>
            <person name="Lennard N."/>
            <person name="Logue M.E."/>
            <person name="Martin R."/>
            <person name="Neiman A.M."/>
            <person name="Nikolaou E."/>
            <person name="Quail M.A."/>
            <person name="Quinn J."/>
            <person name="Santos M.C."/>
            <person name="Schmitzberger F.F."/>
            <person name="Sherlock G."/>
            <person name="Shah P."/>
            <person name="Silverstein K.A."/>
            <person name="Skrzypek M.S."/>
            <person name="Soll D."/>
            <person name="Staggs R."/>
            <person name="Stansfield I."/>
            <person name="Stumpf M.P."/>
            <person name="Sudbery P.E."/>
            <person name="Srikantha T."/>
            <person name="Zeng Q."/>
            <person name="Berman J."/>
            <person name="Berriman M."/>
            <person name="Heitman J."/>
            <person name="Gow N.A."/>
            <person name="Lorenz M.C."/>
            <person name="Birren B.W."/>
            <person name="Kellis M."/>
            <person name="Cuomo C.A."/>
        </authorList>
    </citation>
    <scope>NUCLEOTIDE SEQUENCE [LARGE SCALE GENOMIC DNA]</scope>
    <source>
        <strain evidence="11">ATCC MYA-3404 / T1</strain>
    </source>
</reference>
<dbReference type="Proteomes" id="UP000002037">
    <property type="component" value="Unassembled WGS sequence"/>
</dbReference>
<keyword evidence="11" id="KW-1185">Reference proteome</keyword>
<dbReference type="STRING" id="294747.C5MBV3"/>
<dbReference type="GO" id="GO:0031966">
    <property type="term" value="C:mitochondrial membrane"/>
    <property type="evidence" value="ECO:0007669"/>
    <property type="project" value="UniProtKB-SubCell"/>
</dbReference>
<evidence type="ECO:0000256" key="9">
    <source>
        <dbReference type="ARBA" id="ARBA00023310"/>
    </source>
</evidence>
<evidence type="ECO:0000256" key="4">
    <source>
        <dbReference type="ARBA" id="ARBA00022547"/>
    </source>
</evidence>